<organism evidence="10 11">
    <name type="scientific">Desulfofustis glycolicus DSM 9705</name>
    <dbReference type="NCBI Taxonomy" id="1121409"/>
    <lineage>
        <taxon>Bacteria</taxon>
        <taxon>Pseudomonadati</taxon>
        <taxon>Thermodesulfobacteriota</taxon>
        <taxon>Desulfobulbia</taxon>
        <taxon>Desulfobulbales</taxon>
        <taxon>Desulfocapsaceae</taxon>
        <taxon>Desulfofustis</taxon>
    </lineage>
</organism>
<comment type="similarity">
    <text evidence="2 8">Belongs to the PHP hydrolase family. HisK subfamily.</text>
</comment>
<name>A0A1M5XX41_9BACT</name>
<keyword evidence="11" id="KW-1185">Reference proteome</keyword>
<keyword evidence="5 8" id="KW-0378">Hydrolase</keyword>
<dbReference type="GO" id="GO:0000105">
    <property type="term" value="P:L-histidine biosynthetic process"/>
    <property type="evidence" value="ECO:0007669"/>
    <property type="project" value="UniProtKB-UniRule"/>
</dbReference>
<dbReference type="NCBIfam" id="TIGR01856">
    <property type="entry name" value="hisJ_fam"/>
    <property type="match status" value="1"/>
</dbReference>
<protein>
    <recommendedName>
        <fullName evidence="3 8">Histidinol-phosphatase</fullName>
        <shortName evidence="8">HolPase</shortName>
        <ecNumber evidence="3 8">3.1.3.15</ecNumber>
    </recommendedName>
</protein>
<evidence type="ECO:0000256" key="1">
    <source>
        <dbReference type="ARBA" id="ARBA00004970"/>
    </source>
</evidence>
<dbReference type="GO" id="GO:0005737">
    <property type="term" value="C:cytoplasm"/>
    <property type="evidence" value="ECO:0007669"/>
    <property type="project" value="TreeGrafter"/>
</dbReference>
<evidence type="ECO:0000256" key="8">
    <source>
        <dbReference type="RuleBase" id="RU366003"/>
    </source>
</evidence>
<dbReference type="GO" id="GO:0004401">
    <property type="term" value="F:histidinol-phosphatase activity"/>
    <property type="evidence" value="ECO:0007669"/>
    <property type="project" value="UniProtKB-UniRule"/>
</dbReference>
<evidence type="ECO:0000256" key="4">
    <source>
        <dbReference type="ARBA" id="ARBA00022605"/>
    </source>
</evidence>
<dbReference type="UniPathway" id="UPA00031">
    <property type="reaction ID" value="UER00013"/>
</dbReference>
<evidence type="ECO:0000256" key="5">
    <source>
        <dbReference type="ARBA" id="ARBA00022801"/>
    </source>
</evidence>
<evidence type="ECO:0000256" key="2">
    <source>
        <dbReference type="ARBA" id="ARBA00009152"/>
    </source>
</evidence>
<dbReference type="Proteomes" id="UP000184139">
    <property type="component" value="Unassembled WGS sequence"/>
</dbReference>
<evidence type="ECO:0000256" key="3">
    <source>
        <dbReference type="ARBA" id="ARBA00013085"/>
    </source>
</evidence>
<comment type="pathway">
    <text evidence="1 8">Amino-acid biosynthesis; L-histidine biosynthesis; L-histidine from 5-phospho-alpha-D-ribose 1-diphosphate: step 8/9.</text>
</comment>
<proteinExistence type="inferred from homology"/>
<sequence>MELDLSADGHVHTYLCGHATGTMEDYVIAAIDKGLQRITFLEHLEAGIDYAPRTWLCDDDFDFYFSEGDRLRSRYGDRLQIGLGVEVGYNPECPEVIIERLASRSWDRIGLSYHFHRLPDTRRHLNLLSRKRDNLEIMERYGCEELLSHYFDALIEAVATIPADVLCHLDAGLRHLPGRRFSGAHRQQIEVLLAAVRRSGMALEVNTSGFDLQGTPFPPTDILKRANELGIALIPGSDAHQPSDVGRYFDRLPELLSATRQPLPPSEKQH</sequence>
<dbReference type="InterPro" id="IPR016195">
    <property type="entry name" value="Pol/histidinol_Pase-like"/>
</dbReference>
<dbReference type="CDD" id="cd12110">
    <property type="entry name" value="PHP_HisPPase_Hisj_like"/>
    <property type="match status" value="1"/>
</dbReference>
<evidence type="ECO:0000256" key="6">
    <source>
        <dbReference type="ARBA" id="ARBA00023102"/>
    </source>
</evidence>
<dbReference type="PANTHER" id="PTHR21039">
    <property type="entry name" value="HISTIDINOL PHOSPHATASE-RELATED"/>
    <property type="match status" value="1"/>
</dbReference>
<reference evidence="10 11" key="1">
    <citation type="submission" date="2016-11" db="EMBL/GenBank/DDBJ databases">
        <authorList>
            <person name="Jaros S."/>
            <person name="Januszkiewicz K."/>
            <person name="Wedrychowicz H."/>
        </authorList>
    </citation>
    <scope>NUCLEOTIDE SEQUENCE [LARGE SCALE GENOMIC DNA]</scope>
    <source>
        <strain evidence="10 11">DSM 9705</strain>
    </source>
</reference>
<keyword evidence="6 8" id="KW-0368">Histidine biosynthesis</keyword>
<evidence type="ECO:0000313" key="10">
    <source>
        <dbReference type="EMBL" id="SHI04360.1"/>
    </source>
</evidence>
<dbReference type="InterPro" id="IPR010140">
    <property type="entry name" value="Histidinol_P_phosphatase_HisJ"/>
</dbReference>
<dbReference type="SUPFAM" id="SSF89550">
    <property type="entry name" value="PHP domain-like"/>
    <property type="match status" value="1"/>
</dbReference>
<dbReference type="Pfam" id="PF02811">
    <property type="entry name" value="PHP"/>
    <property type="match status" value="1"/>
</dbReference>
<comment type="catalytic activity">
    <reaction evidence="7 8">
        <text>L-histidinol phosphate + H2O = L-histidinol + phosphate</text>
        <dbReference type="Rhea" id="RHEA:14465"/>
        <dbReference type="ChEBI" id="CHEBI:15377"/>
        <dbReference type="ChEBI" id="CHEBI:43474"/>
        <dbReference type="ChEBI" id="CHEBI:57699"/>
        <dbReference type="ChEBI" id="CHEBI:57980"/>
        <dbReference type="EC" id="3.1.3.15"/>
    </reaction>
</comment>
<dbReference type="Gene3D" id="3.20.20.140">
    <property type="entry name" value="Metal-dependent hydrolases"/>
    <property type="match status" value="1"/>
</dbReference>
<dbReference type="OrthoDB" id="9775255at2"/>
<dbReference type="PANTHER" id="PTHR21039:SF0">
    <property type="entry name" value="HISTIDINOL-PHOSPHATASE"/>
    <property type="match status" value="1"/>
</dbReference>
<dbReference type="EMBL" id="FQXS01000024">
    <property type="protein sequence ID" value="SHI04360.1"/>
    <property type="molecule type" value="Genomic_DNA"/>
</dbReference>
<dbReference type="EC" id="3.1.3.15" evidence="3 8"/>
<dbReference type="InterPro" id="IPR004013">
    <property type="entry name" value="PHP_dom"/>
</dbReference>
<feature type="domain" description="PHP" evidence="9">
    <location>
        <begin position="8"/>
        <end position="208"/>
    </location>
</feature>
<evidence type="ECO:0000256" key="7">
    <source>
        <dbReference type="ARBA" id="ARBA00049158"/>
    </source>
</evidence>
<gene>
    <name evidence="10" type="ORF">SAMN02745124_03427</name>
</gene>
<evidence type="ECO:0000313" key="11">
    <source>
        <dbReference type="Proteomes" id="UP000184139"/>
    </source>
</evidence>
<evidence type="ECO:0000259" key="9">
    <source>
        <dbReference type="Pfam" id="PF02811"/>
    </source>
</evidence>
<dbReference type="STRING" id="1121409.SAMN02745124_03427"/>
<dbReference type="RefSeq" id="WP_073377914.1">
    <property type="nucleotide sequence ID" value="NZ_FQXS01000024.1"/>
</dbReference>
<keyword evidence="4 8" id="KW-0028">Amino-acid biosynthesis</keyword>
<dbReference type="AlphaFoldDB" id="A0A1M5XX41"/>
<accession>A0A1M5XX41</accession>